<evidence type="ECO:0000259" key="3">
    <source>
        <dbReference type="Pfam" id="PF06725"/>
    </source>
</evidence>
<proteinExistence type="predicted"/>
<evidence type="ECO:0000313" key="6">
    <source>
        <dbReference type="Proteomes" id="UP000000323"/>
    </source>
</evidence>
<dbReference type="Gene3D" id="2.30.30.40">
    <property type="entry name" value="SH3 Domains"/>
    <property type="match status" value="1"/>
</dbReference>
<dbReference type="KEGG" id="ttr:Tter_0573"/>
<gene>
    <name evidence="5" type="ordered locus">Tter_0573</name>
</gene>
<dbReference type="Pfam" id="PF08239">
    <property type="entry name" value="SH3_3"/>
    <property type="match status" value="1"/>
</dbReference>
<evidence type="ECO:0000313" key="5">
    <source>
        <dbReference type="EMBL" id="ACZ41491.1"/>
    </source>
</evidence>
<evidence type="ECO:0000259" key="4">
    <source>
        <dbReference type="Pfam" id="PF08239"/>
    </source>
</evidence>
<dbReference type="InterPro" id="IPR036908">
    <property type="entry name" value="RlpA-like_sf"/>
</dbReference>
<dbReference type="OrthoDB" id="9798935at2"/>
<dbReference type="SUPFAM" id="SSF50685">
    <property type="entry name" value="Barwin-like endoglucanases"/>
    <property type="match status" value="1"/>
</dbReference>
<dbReference type="Gene3D" id="2.40.40.10">
    <property type="entry name" value="RlpA-like domain"/>
    <property type="match status" value="1"/>
</dbReference>
<feature type="compositionally biased region" description="Low complexity" evidence="2">
    <location>
        <begin position="154"/>
        <end position="166"/>
    </location>
</feature>
<feature type="domain" description="3D" evidence="3">
    <location>
        <begin position="198"/>
        <end position="256"/>
    </location>
</feature>
<keyword evidence="6" id="KW-1185">Reference proteome</keyword>
<protein>
    <submittedName>
        <fullName evidence="5">3D domain protein</fullName>
    </submittedName>
</protein>
<reference evidence="6" key="1">
    <citation type="journal article" date="2010" name="Stand. Genomic Sci.">
        <title>Complete genome sequence of 'Thermobaculum terrenum' type strain (YNP1).</title>
        <authorList>
            <person name="Kiss H."/>
            <person name="Cleland D."/>
            <person name="Lapidus A."/>
            <person name="Lucas S."/>
            <person name="Glavina Del Rio T."/>
            <person name="Nolan M."/>
            <person name="Tice H."/>
            <person name="Han C."/>
            <person name="Goodwin L."/>
            <person name="Pitluck S."/>
            <person name="Liolios K."/>
            <person name="Ivanova N."/>
            <person name="Mavromatis K."/>
            <person name="Ovchinnikova G."/>
            <person name="Pati A."/>
            <person name="Chen A."/>
            <person name="Palaniappan K."/>
            <person name="Land M."/>
            <person name="Hauser L."/>
            <person name="Chang Y."/>
            <person name="Jeffries C."/>
            <person name="Lu M."/>
            <person name="Brettin T."/>
            <person name="Detter J."/>
            <person name="Goker M."/>
            <person name="Tindall B."/>
            <person name="Beck B."/>
            <person name="McDermott T."/>
            <person name="Woyke T."/>
            <person name="Bristow J."/>
            <person name="Eisen J."/>
            <person name="Markowitz V."/>
            <person name="Hugenholtz P."/>
            <person name="Kyrpides N."/>
            <person name="Klenk H."/>
            <person name="Cheng J."/>
        </authorList>
    </citation>
    <scope>NUCLEOTIDE SEQUENCE [LARGE SCALE GENOMIC DNA]</scope>
    <source>
        <strain evidence="6">ATCC BAA-798 / YNP1</strain>
    </source>
</reference>
<dbReference type="GO" id="GO:0004553">
    <property type="term" value="F:hydrolase activity, hydrolyzing O-glycosyl compounds"/>
    <property type="evidence" value="ECO:0007669"/>
    <property type="project" value="InterPro"/>
</dbReference>
<feature type="region of interest" description="Disordered" evidence="2">
    <location>
        <begin position="129"/>
        <end position="167"/>
    </location>
</feature>
<accession>D1CEY5</accession>
<organism evidence="5 6">
    <name type="scientific">Thermobaculum terrenum (strain ATCC BAA-798 / CCMEE 7001 / YNP1)</name>
    <dbReference type="NCBI Taxonomy" id="525904"/>
    <lineage>
        <taxon>Bacteria</taxon>
        <taxon>Bacillati</taxon>
        <taxon>Chloroflexota</taxon>
        <taxon>Chloroflexia</taxon>
        <taxon>Candidatus Thermobaculales</taxon>
        <taxon>Candidatus Thermobaculaceae</taxon>
        <taxon>Thermobaculum</taxon>
    </lineage>
</organism>
<dbReference type="eggNOG" id="COG3584">
    <property type="taxonomic scope" value="Bacteria"/>
</dbReference>
<dbReference type="InterPro" id="IPR003646">
    <property type="entry name" value="SH3-like_bac-type"/>
</dbReference>
<sequence length="260" mass="28240">MKNLLSNKLSLCVLLLALVLPIASFPGKGYAYYGVTFYKGDKVQVRNTGGAGLRVRVGPGLRYDKLTTMREGQVVTVVAGPIWSDGYGWYKVTGYDSAGNAGWAAGWWLYRVSRADNTPPAQVAQVRVQEYSEESAASDSSSTTNTKVAVSRPSESNSGSTQVSSSGRTYRVLTSGFNGAEFGSTGYMANGRRVHWGAVAVDPRYIPLGTRMYISGFGNQVFVAEDTGGAIKGWRIDIWFPSVAQARQYGMQWRTITIIP</sequence>
<dbReference type="InterPro" id="IPR059180">
    <property type="entry name" value="3D_YorM"/>
</dbReference>
<keyword evidence="1" id="KW-0732">Signal</keyword>
<dbReference type="InterPro" id="IPR010611">
    <property type="entry name" value="3D_dom"/>
</dbReference>
<dbReference type="RefSeq" id="WP_012874526.1">
    <property type="nucleotide sequence ID" value="NC_013525.1"/>
</dbReference>
<name>D1CEY5_THET1</name>
<dbReference type="HOGENOM" id="CLU_1069336_0_0_0"/>
<dbReference type="CDD" id="cd14667">
    <property type="entry name" value="3D_containing_proteins"/>
    <property type="match status" value="1"/>
</dbReference>
<dbReference type="GO" id="GO:0019867">
    <property type="term" value="C:outer membrane"/>
    <property type="evidence" value="ECO:0007669"/>
    <property type="project" value="InterPro"/>
</dbReference>
<dbReference type="AlphaFoldDB" id="D1CEY5"/>
<dbReference type="GO" id="GO:0009254">
    <property type="term" value="P:peptidoglycan turnover"/>
    <property type="evidence" value="ECO:0007669"/>
    <property type="project" value="InterPro"/>
</dbReference>
<feature type="domain" description="SH3b" evidence="4">
    <location>
        <begin position="52"/>
        <end position="109"/>
    </location>
</feature>
<dbReference type="EMBL" id="CP001825">
    <property type="protein sequence ID" value="ACZ41491.1"/>
    <property type="molecule type" value="Genomic_DNA"/>
</dbReference>
<dbReference type="PANTHER" id="PTHR39160:SF4">
    <property type="entry name" value="RESUSCITATION-PROMOTING FACTOR RPFB"/>
    <property type="match status" value="1"/>
</dbReference>
<evidence type="ECO:0000256" key="2">
    <source>
        <dbReference type="SAM" id="MobiDB-lite"/>
    </source>
</evidence>
<dbReference type="Proteomes" id="UP000000323">
    <property type="component" value="Chromosome 1"/>
</dbReference>
<dbReference type="InterPro" id="IPR051933">
    <property type="entry name" value="Resuscitation_pf_RpfB"/>
</dbReference>
<dbReference type="PANTHER" id="PTHR39160">
    <property type="entry name" value="CELL WALL-BINDING PROTEIN YOCH"/>
    <property type="match status" value="1"/>
</dbReference>
<dbReference type="STRING" id="525904.Tter_0573"/>
<dbReference type="Pfam" id="PF06725">
    <property type="entry name" value="3D"/>
    <property type="match status" value="1"/>
</dbReference>
<evidence type="ECO:0000256" key="1">
    <source>
        <dbReference type="ARBA" id="ARBA00022729"/>
    </source>
</evidence>